<gene>
    <name evidence="2" type="ORF">BXU00_03125</name>
</gene>
<dbReference type="InterPro" id="IPR036503">
    <property type="entry name" value="Ald_Fedxn_OxRdtase_N_sf"/>
</dbReference>
<dbReference type="PANTHER" id="PTHR30038">
    <property type="entry name" value="ALDEHYDE FERREDOXIN OXIDOREDUCTASE"/>
    <property type="match status" value="1"/>
</dbReference>
<dbReference type="GO" id="GO:0016625">
    <property type="term" value="F:oxidoreductase activity, acting on the aldehyde or oxo group of donors, iron-sulfur protein as acceptor"/>
    <property type="evidence" value="ECO:0007669"/>
    <property type="project" value="InterPro"/>
</dbReference>
<dbReference type="SMART" id="SM00790">
    <property type="entry name" value="AFOR_N"/>
    <property type="match status" value="1"/>
</dbReference>
<evidence type="ECO:0000313" key="3">
    <source>
        <dbReference type="Proteomes" id="UP000266622"/>
    </source>
</evidence>
<protein>
    <recommendedName>
        <fullName evidence="1">Aldehyde ferredoxin oxidoreductase N-terminal domain-containing protein</fullName>
    </recommendedName>
</protein>
<feature type="domain" description="Aldehyde ferredoxin oxidoreductase N-terminal" evidence="1">
    <location>
        <begin position="4"/>
        <end position="212"/>
    </location>
</feature>
<evidence type="ECO:0000313" key="2">
    <source>
        <dbReference type="EMBL" id="RIB35097.1"/>
    </source>
</evidence>
<comment type="caution">
    <text evidence="2">The sequence shown here is derived from an EMBL/GenBank/DDBJ whole genome shotgun (WGS) entry which is preliminary data.</text>
</comment>
<organism evidence="2 3">
    <name type="scientific">Candidatus Nanoclepta minutus</name>
    <dbReference type="NCBI Taxonomy" id="1940235"/>
    <lineage>
        <taxon>Archaea</taxon>
        <taxon>Nanobdellota</taxon>
        <taxon>Candidatus Nanoclepta</taxon>
    </lineage>
</organism>
<dbReference type="EMBL" id="MWMI01000006">
    <property type="protein sequence ID" value="RIB35097.1"/>
    <property type="molecule type" value="Genomic_DNA"/>
</dbReference>
<dbReference type="Proteomes" id="UP000266622">
    <property type="component" value="Unassembled WGS sequence"/>
</dbReference>
<reference evidence="2 3" key="1">
    <citation type="journal article" date="2018" name="Syst. Appl. Microbiol.">
        <title>A new symbiotic nanoarchaeote (Candidatus Nanoclepta minutus) and its host (Zestosphaera tikiterensis gen. nov., sp. nov.) from a New Zealand hot spring.</title>
        <authorList>
            <person name="St John E."/>
            <person name="Liu Y."/>
            <person name="Podar M."/>
            <person name="Stott M.B."/>
            <person name="Meneghin J."/>
            <person name="Chen Z."/>
            <person name="Lagutin K."/>
            <person name="Mitchell K."/>
            <person name="Reysenbach A.L."/>
        </authorList>
    </citation>
    <scope>NUCLEOTIDE SEQUENCE [LARGE SCALE GENOMIC DNA]</scope>
    <source>
        <strain evidence="2">NZ3</strain>
    </source>
</reference>
<dbReference type="Gene3D" id="3.60.9.10">
    <property type="entry name" value="Aldehyde ferredoxin oxidoreductase, N-terminal domain"/>
    <property type="match status" value="1"/>
</dbReference>
<dbReference type="InterPro" id="IPR013983">
    <property type="entry name" value="Ald_Fedxn_OxRdtase_N"/>
</dbReference>
<dbReference type="SUPFAM" id="SSF56228">
    <property type="entry name" value="Aldehyde ferredoxin oxidoreductase, N-terminal domain"/>
    <property type="match status" value="1"/>
</dbReference>
<dbReference type="AlphaFoldDB" id="A0A397WND2"/>
<dbReference type="Pfam" id="PF02730">
    <property type="entry name" value="AFOR_N"/>
    <property type="match status" value="1"/>
</dbReference>
<proteinExistence type="predicted"/>
<evidence type="ECO:0000259" key="1">
    <source>
        <dbReference type="SMART" id="SM00790"/>
    </source>
</evidence>
<name>A0A397WND2_9ARCH</name>
<dbReference type="InterPro" id="IPR051919">
    <property type="entry name" value="W-dependent_AOR"/>
</dbReference>
<sequence>MFGYSGKILRINLSSREIREEKLEEEVVKNWLGGRGLGVYYFLKEVNPKVDPLSEENKIIFLTGPLTGIQGAPTPGRAIVISKSPLNNRLSWSSSGGKLGPYLKFAGYDAVIIEGRSNEPVYLLVSDKGVEIRDAREIWGKNVFEAYEYLYNKIKEEFHIKDLSIVCIGPAGENLVKYSSILVEKYHAFGRMGFGAILGYKKLKAIVVFGDKKPEIYDGESFRRNVAEIIKKLRSSDIINDLSKYGTLGMLITRVIPIMRFLLIT</sequence>
<feature type="non-terminal residue" evidence="2">
    <location>
        <position position="265"/>
    </location>
</feature>
<accession>A0A397WND2</accession>
<dbReference type="PANTHER" id="PTHR30038:SF0">
    <property type="entry name" value="TUNGSTEN-CONTAINING ALDEHYDE FERREDOXIN OXIDOREDUCTASE"/>
    <property type="match status" value="1"/>
</dbReference>
<dbReference type="GO" id="GO:0051536">
    <property type="term" value="F:iron-sulfur cluster binding"/>
    <property type="evidence" value="ECO:0007669"/>
    <property type="project" value="InterPro"/>
</dbReference>